<keyword evidence="2" id="KW-0812">Transmembrane</keyword>
<evidence type="ECO:0000256" key="2">
    <source>
        <dbReference type="SAM" id="Phobius"/>
    </source>
</evidence>
<feature type="region of interest" description="Disordered" evidence="1">
    <location>
        <begin position="402"/>
        <end position="432"/>
    </location>
</feature>
<evidence type="ECO:0000313" key="3">
    <source>
        <dbReference type="EMBL" id="EES91134.1"/>
    </source>
</evidence>
<accession>A0A9P2LL25</accession>
<dbReference type="RefSeq" id="WP_003375675.1">
    <property type="nucleotide sequence ID" value="NZ_ACSJ01000007.1"/>
</dbReference>
<dbReference type="EMBL" id="ACSJ01000007">
    <property type="protein sequence ID" value="EES91134.1"/>
    <property type="molecule type" value="Genomic_DNA"/>
</dbReference>
<dbReference type="InterPro" id="IPR053154">
    <property type="entry name" value="c-di-AMP_regulator"/>
</dbReference>
<dbReference type="Gene3D" id="2.170.120.40">
    <property type="entry name" value="YbbR-like domain"/>
    <property type="match status" value="1"/>
</dbReference>
<dbReference type="InterPro" id="IPR012505">
    <property type="entry name" value="YbbR"/>
</dbReference>
<evidence type="ECO:0000313" key="4">
    <source>
        <dbReference type="Proteomes" id="UP000006160"/>
    </source>
</evidence>
<organism evidence="3 4">
    <name type="scientific">Clostridium botulinum D str. 1873</name>
    <dbReference type="NCBI Taxonomy" id="592027"/>
    <lineage>
        <taxon>Bacteria</taxon>
        <taxon>Bacillati</taxon>
        <taxon>Bacillota</taxon>
        <taxon>Clostridia</taxon>
        <taxon>Eubacteriales</taxon>
        <taxon>Clostridiaceae</taxon>
        <taxon>Clostridium</taxon>
    </lineage>
</organism>
<reference evidence="3 4" key="1">
    <citation type="submission" date="2009-10" db="EMBL/GenBank/DDBJ databases">
        <authorList>
            <person name="Shrivastava S."/>
            <person name="Brinkac L.B."/>
            <person name="Brown J.L."/>
            <person name="Bruce D.B."/>
            <person name="Detter C."/>
            <person name="Green L.D."/>
            <person name="Munk C.A."/>
            <person name="Rogers Y.C."/>
            <person name="Tapia R."/>
            <person name="Saunders E.S."/>
            <person name="Sims D.R."/>
            <person name="Smith L.A."/>
            <person name="Smith T.J."/>
            <person name="Sutton G."/>
            <person name="Brettin T."/>
        </authorList>
    </citation>
    <scope>NUCLEOTIDE SEQUENCE [LARGE SCALE GENOMIC DNA]</scope>
    <source>
        <strain evidence="4">D str. 1873</strain>
    </source>
</reference>
<proteinExistence type="predicted"/>
<keyword evidence="2" id="KW-1133">Transmembrane helix</keyword>
<dbReference type="PANTHER" id="PTHR37804:SF1">
    <property type="entry name" value="CDAA REGULATORY PROTEIN CDAR"/>
    <property type="match status" value="1"/>
</dbReference>
<dbReference type="AlphaFoldDB" id="A0A9P2LL25"/>
<comment type="caution">
    <text evidence="3">The sequence shown here is derived from an EMBL/GenBank/DDBJ whole genome shotgun (WGS) entry which is preliminary data.</text>
</comment>
<name>A0A9P2LL25_CLOBO</name>
<dbReference type="Proteomes" id="UP000006160">
    <property type="component" value="Unassembled WGS sequence"/>
</dbReference>
<feature type="transmembrane region" description="Helical" evidence="2">
    <location>
        <begin position="10"/>
        <end position="27"/>
    </location>
</feature>
<gene>
    <name evidence="3" type="ORF">CLG_B1858</name>
</gene>
<dbReference type="PANTHER" id="PTHR37804">
    <property type="entry name" value="CDAA REGULATORY PROTEIN CDAR"/>
    <property type="match status" value="1"/>
</dbReference>
<protein>
    <submittedName>
        <fullName evidence="3">Membrane associated protein</fullName>
    </submittedName>
</protein>
<sequence>MDKQSQQKTLIIKICCVIAAFILWLYTSNDGNTIKTNKISNIPVEIINSDYLKQSGFVLSPNQDFTTTLKITGKPADVYAVKPENFKLQVDLSVYALKKGDNKVPITIVNKPNSNVSIKNYNSMWVNIKVDNYKEKNVPIEVMVNGSTRQGTNNKPILKIDKAVISGAEEYVNLVVKAVAFLKEKDVNNEIDRVVSLKAIDKDYKEINEVSINPKRVKVFIPVNKVKQVAINIKTIGSLPKDYTLQGLKVLGNKVTITGNAKALSQIEKIDTEPVNLNNLTTESSTIKVKLVVPEGIKIDSNIDTVDVEVKLDKLSQHNITGNLEINNLSSGLTAKLDRTTISLVISGGRNTINELISKGIKCYVNLNGLGKGEHKVPINIDVPKKVNIVSQSHKFVKVIISDNQNNSENTGKNNNEEDTTETNSFPIKKHK</sequence>
<keyword evidence="2" id="KW-0472">Membrane</keyword>
<feature type="compositionally biased region" description="Low complexity" evidence="1">
    <location>
        <begin position="404"/>
        <end position="414"/>
    </location>
</feature>
<dbReference type="Gene3D" id="2.170.120.30">
    <property type="match status" value="2"/>
</dbReference>
<dbReference type="Pfam" id="PF07949">
    <property type="entry name" value="YbbR"/>
    <property type="match status" value="2"/>
</dbReference>
<evidence type="ECO:0000256" key="1">
    <source>
        <dbReference type="SAM" id="MobiDB-lite"/>
    </source>
</evidence>